<evidence type="ECO:0000259" key="1">
    <source>
        <dbReference type="Pfam" id="PF07484"/>
    </source>
</evidence>
<dbReference type="HOGENOM" id="CLU_087872_0_0_10"/>
<accession>H1Y2C0</accession>
<dbReference type="Pfam" id="PF07484">
    <property type="entry name" value="Collar"/>
    <property type="match status" value="1"/>
</dbReference>
<protein>
    <submittedName>
        <fullName evidence="2">Tail Collar domain protein</fullName>
    </submittedName>
</protein>
<dbReference type="eggNOG" id="COG4675">
    <property type="taxonomic scope" value="Bacteria"/>
</dbReference>
<name>H1Y2C0_9SPHI</name>
<keyword evidence="3" id="KW-1185">Reference proteome</keyword>
<proteinExistence type="predicted"/>
<feature type="domain" description="Phage tail collar" evidence="1">
    <location>
        <begin position="7"/>
        <end position="62"/>
    </location>
</feature>
<dbReference type="RefSeq" id="WP_008508531.1">
    <property type="nucleotide sequence ID" value="NZ_CM001403.1"/>
</dbReference>
<reference evidence="2" key="1">
    <citation type="submission" date="2011-09" db="EMBL/GenBank/DDBJ databases">
        <title>The permanent draft genome of Mucilaginibacter paludis DSM 18603.</title>
        <authorList>
            <consortium name="US DOE Joint Genome Institute (JGI-PGF)"/>
            <person name="Lucas S."/>
            <person name="Han J."/>
            <person name="Lapidus A."/>
            <person name="Bruce D."/>
            <person name="Goodwin L."/>
            <person name="Pitluck S."/>
            <person name="Peters L."/>
            <person name="Kyrpides N."/>
            <person name="Mavromatis K."/>
            <person name="Ivanova N."/>
            <person name="Mikhailova N."/>
            <person name="Held B."/>
            <person name="Detter J.C."/>
            <person name="Tapia R."/>
            <person name="Han C."/>
            <person name="Land M."/>
            <person name="Hauser L."/>
            <person name="Markowitz V."/>
            <person name="Cheng J.-F."/>
            <person name="Hugenholtz P."/>
            <person name="Woyke T."/>
            <person name="Wu D."/>
            <person name="Tindall B."/>
            <person name="Brambilla E."/>
            <person name="Klenk H.-P."/>
            <person name="Eisen J.A."/>
        </authorList>
    </citation>
    <scope>NUCLEOTIDE SEQUENCE [LARGE SCALE GENOMIC DNA]</scope>
    <source>
        <strain evidence="2">DSM 18603</strain>
    </source>
</reference>
<dbReference type="STRING" id="714943.Mucpa_3803"/>
<dbReference type="SUPFAM" id="SSF88874">
    <property type="entry name" value="Receptor-binding domain of short tail fibre protein gp12"/>
    <property type="match status" value="1"/>
</dbReference>
<dbReference type="Proteomes" id="UP000002774">
    <property type="component" value="Chromosome"/>
</dbReference>
<sequence length="183" mass="18824">MADAYLGEIRAFAGAYAPQDWLICDGSLLQISNYNALFALIGTTYGGDGVQTFKIPDLRGRLAVAMGQGAGLTNRTIGSNGGTEQVQLTTAQIPAHSHTMTVSTVTNPPSVNVPSTVTYLGSVSSPTASGVGYLPGNAAGLTVQALNQSAITPAGNSSFHSNIMPVAVVSYMICMNGLFPTHS</sequence>
<evidence type="ECO:0000313" key="2">
    <source>
        <dbReference type="EMBL" id="EHQ27900.1"/>
    </source>
</evidence>
<dbReference type="EMBL" id="CM001403">
    <property type="protein sequence ID" value="EHQ27900.1"/>
    <property type="molecule type" value="Genomic_DNA"/>
</dbReference>
<organism evidence="2 3">
    <name type="scientific">Mucilaginibacter paludis DSM 18603</name>
    <dbReference type="NCBI Taxonomy" id="714943"/>
    <lineage>
        <taxon>Bacteria</taxon>
        <taxon>Pseudomonadati</taxon>
        <taxon>Bacteroidota</taxon>
        <taxon>Sphingobacteriia</taxon>
        <taxon>Sphingobacteriales</taxon>
        <taxon>Sphingobacteriaceae</taxon>
        <taxon>Mucilaginibacter</taxon>
    </lineage>
</organism>
<evidence type="ECO:0000313" key="3">
    <source>
        <dbReference type="Proteomes" id="UP000002774"/>
    </source>
</evidence>
<dbReference type="Gene3D" id="3.90.1340.10">
    <property type="entry name" value="Phage tail collar domain"/>
    <property type="match status" value="1"/>
</dbReference>
<gene>
    <name evidence="2" type="ORF">Mucpa_3803</name>
</gene>
<dbReference type="InterPro" id="IPR011083">
    <property type="entry name" value="Phage_tail_collar_dom"/>
</dbReference>
<dbReference type="AlphaFoldDB" id="H1Y2C0"/>
<dbReference type="InterPro" id="IPR037053">
    <property type="entry name" value="Phage_tail_collar_dom_sf"/>
</dbReference>
<dbReference type="OrthoDB" id="9810174at2"/>